<gene>
    <name evidence="2" type="ORF">FNH09_08030</name>
</gene>
<keyword evidence="3" id="KW-1185">Reference proteome</keyword>
<feature type="transmembrane region" description="Helical" evidence="1">
    <location>
        <begin position="63"/>
        <end position="85"/>
    </location>
</feature>
<sequence length="154" mass="15971">MIRTIMRGCAAGAAGTTALNAVSYADMALRGRPASTVPEKLVDTVTTRAGHPLQDSATKDNRLTGLAALTGIALGSGMGVAVSLLHHTGTRMPLWLGGALTGALLMAVADIPIARLGLSDPHTWSAADWTSDVVPHLVYGLVTYRLATAHHQQP</sequence>
<feature type="transmembrane region" description="Helical" evidence="1">
    <location>
        <begin position="92"/>
        <end position="114"/>
    </location>
</feature>
<dbReference type="Proteomes" id="UP000325849">
    <property type="component" value="Unassembled WGS sequence"/>
</dbReference>
<keyword evidence="1" id="KW-0472">Membrane</keyword>
<dbReference type="AlphaFoldDB" id="A0A5N8V8N3"/>
<name>A0A5N8V8N3_9ACTN</name>
<dbReference type="OrthoDB" id="4569917at2"/>
<evidence type="ECO:0000313" key="2">
    <source>
        <dbReference type="EMBL" id="MPY31256.1"/>
    </source>
</evidence>
<evidence type="ECO:0008006" key="4">
    <source>
        <dbReference type="Google" id="ProtNLM"/>
    </source>
</evidence>
<dbReference type="EMBL" id="VJZD01000022">
    <property type="protein sequence ID" value="MPY31256.1"/>
    <property type="molecule type" value="Genomic_DNA"/>
</dbReference>
<accession>A0A5N8V8N3</accession>
<keyword evidence="1" id="KW-0812">Transmembrane</keyword>
<evidence type="ECO:0000256" key="1">
    <source>
        <dbReference type="SAM" id="Phobius"/>
    </source>
</evidence>
<comment type="caution">
    <text evidence="2">The sequence shown here is derived from an EMBL/GenBank/DDBJ whole genome shotgun (WGS) entry which is preliminary data.</text>
</comment>
<organism evidence="2 3">
    <name type="scientific">Streptomyces adustus</name>
    <dbReference type="NCBI Taxonomy" id="1609272"/>
    <lineage>
        <taxon>Bacteria</taxon>
        <taxon>Bacillati</taxon>
        <taxon>Actinomycetota</taxon>
        <taxon>Actinomycetes</taxon>
        <taxon>Kitasatosporales</taxon>
        <taxon>Streptomycetaceae</taxon>
        <taxon>Streptomyces</taxon>
    </lineage>
</organism>
<evidence type="ECO:0000313" key="3">
    <source>
        <dbReference type="Proteomes" id="UP000325849"/>
    </source>
</evidence>
<protein>
    <recommendedName>
        <fullName evidence="4">DUF1440 domain-containing protein</fullName>
    </recommendedName>
</protein>
<proteinExistence type="predicted"/>
<dbReference type="RefSeq" id="WP_152886061.1">
    <property type="nucleotide sequence ID" value="NZ_VJZD01000022.1"/>
</dbReference>
<reference evidence="2 3" key="1">
    <citation type="submission" date="2019-07" db="EMBL/GenBank/DDBJ databases">
        <title>New species of Amycolatopsis and Streptomyces.</title>
        <authorList>
            <person name="Duangmal K."/>
            <person name="Teo W.F.A."/>
            <person name="Lipun K."/>
        </authorList>
    </citation>
    <scope>NUCLEOTIDE SEQUENCE [LARGE SCALE GENOMIC DNA]</scope>
    <source>
        <strain evidence="2 3">NBRC 109810</strain>
    </source>
</reference>
<keyword evidence="1" id="KW-1133">Transmembrane helix</keyword>